<comment type="caution">
    <text evidence="1">The sequence shown here is derived from an EMBL/GenBank/DDBJ whole genome shotgun (WGS) entry which is preliminary data.</text>
</comment>
<organism evidence="1 4">
    <name type="scientific">Xanthomonas perforans</name>
    <dbReference type="NCBI Taxonomy" id="442694"/>
    <lineage>
        <taxon>Bacteria</taxon>
        <taxon>Pseudomonadati</taxon>
        <taxon>Pseudomonadota</taxon>
        <taxon>Gammaproteobacteria</taxon>
        <taxon>Lysobacterales</taxon>
        <taxon>Lysobacteraceae</taxon>
        <taxon>Xanthomonas</taxon>
    </lineage>
</organism>
<dbReference type="RefSeq" id="WP_074053196.1">
    <property type="nucleotide sequence ID" value="NZ_CP018475.1"/>
</dbReference>
<dbReference type="EMBL" id="PUUL01000032">
    <property type="protein sequence ID" value="RXD55387.1"/>
    <property type="molecule type" value="Genomic_DNA"/>
</dbReference>
<evidence type="ECO:0000313" key="2">
    <source>
        <dbReference type="EMBL" id="RXD55387.1"/>
    </source>
</evidence>
<evidence type="ECO:0000313" key="4">
    <source>
        <dbReference type="Proteomes" id="UP000471082"/>
    </source>
</evidence>
<proteinExistence type="predicted"/>
<dbReference type="AlphaFoldDB" id="A0A1L5R398"/>
<gene>
    <name evidence="2" type="ORF">DB769_06330</name>
    <name evidence="1" type="ORF">G3W61_01395</name>
</gene>
<reference evidence="2 3" key="1">
    <citation type="submission" date="2018-02" db="EMBL/GenBank/DDBJ databases">
        <title>Characterization of Xanthomonas diversity in transplant houses and field plants.</title>
        <authorList>
            <person name="Abrahamian P."/>
            <person name="Timilsina S."/>
            <person name="Minsavage G.V."/>
            <person name="Goss E.M."/>
            <person name="Jones J.B."/>
            <person name="Vallad G.E."/>
        </authorList>
    </citation>
    <scope>NUCLEOTIDE SEQUENCE [LARGE SCALE GENOMIC DNA]</scope>
    <source>
        <strain evidence="2 3">GEV2132</strain>
    </source>
</reference>
<dbReference type="GeneID" id="97539436"/>
<evidence type="ECO:0000313" key="1">
    <source>
        <dbReference type="EMBL" id="NEL74920.1"/>
    </source>
</evidence>
<dbReference type="EMBL" id="JAAGYU010000003">
    <property type="protein sequence ID" value="NEL74920.1"/>
    <property type="molecule type" value="Genomic_DNA"/>
</dbReference>
<sequence>MGAGGVVNRAAGDPGAGLVMPAAMADHLRPVHRGRGIAHPGAGPLSCFHARRRGQRLYRYLPT</sequence>
<dbReference type="Proteomes" id="UP000289372">
    <property type="component" value="Unassembled WGS sequence"/>
</dbReference>
<reference evidence="1 4" key="2">
    <citation type="submission" date="2019-11" db="EMBL/GenBank/DDBJ databases">
        <title>Genome-resolved metagenomics to study the prevalence of co-infection and intraspecific heterogeneity among plant pathogen metapopulations.</title>
        <authorList>
            <person name="Newberry E."/>
            <person name="Bhandari R."/>
            <person name="Kemble J."/>
            <person name="Sikora E."/>
            <person name="Potnis N."/>
        </authorList>
    </citation>
    <scope>NUCLEOTIDE SEQUENCE [LARGE SCALE GENOMIC DNA]</scope>
    <source>
        <strain evidence="1">Xp_Tom_Tuscaloosa_18b</strain>
    </source>
</reference>
<dbReference type="KEGG" id="xpe:BJD13_08640"/>
<dbReference type="Proteomes" id="UP000471082">
    <property type="component" value="Unassembled WGS sequence"/>
</dbReference>
<name>A0A1L5R398_XANPE</name>
<protein>
    <submittedName>
        <fullName evidence="1">Uncharacterized protein</fullName>
    </submittedName>
</protein>
<evidence type="ECO:0000313" key="3">
    <source>
        <dbReference type="Proteomes" id="UP000289372"/>
    </source>
</evidence>
<accession>A0A1L5R398</accession>